<gene>
    <name evidence="2" type="ORF">Goarm_003034</name>
</gene>
<evidence type="ECO:0000313" key="2">
    <source>
        <dbReference type="EMBL" id="MBA0840452.1"/>
    </source>
</evidence>
<protein>
    <submittedName>
        <fullName evidence="2">Uncharacterized protein</fullName>
    </submittedName>
</protein>
<reference evidence="2 3" key="1">
    <citation type="journal article" date="2019" name="Genome Biol. Evol.">
        <title>Insights into the evolution of the New World diploid cottons (Gossypium, subgenus Houzingenia) based on genome sequencing.</title>
        <authorList>
            <person name="Grover C.E."/>
            <person name="Arick M.A. 2nd"/>
            <person name="Thrash A."/>
            <person name="Conover J.L."/>
            <person name="Sanders W.S."/>
            <person name="Peterson D.G."/>
            <person name="Frelichowski J.E."/>
            <person name="Scheffler J.A."/>
            <person name="Scheffler B.E."/>
            <person name="Wendel J.F."/>
        </authorList>
    </citation>
    <scope>NUCLEOTIDE SEQUENCE [LARGE SCALE GENOMIC DNA]</scope>
    <source>
        <strain evidence="2">6</strain>
        <tissue evidence="2">Leaf</tissue>
    </source>
</reference>
<organism evidence="2 3">
    <name type="scientific">Gossypium armourianum</name>
    <dbReference type="NCBI Taxonomy" id="34283"/>
    <lineage>
        <taxon>Eukaryota</taxon>
        <taxon>Viridiplantae</taxon>
        <taxon>Streptophyta</taxon>
        <taxon>Embryophyta</taxon>
        <taxon>Tracheophyta</taxon>
        <taxon>Spermatophyta</taxon>
        <taxon>Magnoliopsida</taxon>
        <taxon>eudicotyledons</taxon>
        <taxon>Gunneridae</taxon>
        <taxon>Pentapetalae</taxon>
        <taxon>rosids</taxon>
        <taxon>malvids</taxon>
        <taxon>Malvales</taxon>
        <taxon>Malvaceae</taxon>
        <taxon>Malvoideae</taxon>
        <taxon>Gossypium</taxon>
    </lineage>
</organism>
<feature type="region of interest" description="Disordered" evidence="1">
    <location>
        <begin position="1"/>
        <end position="49"/>
    </location>
</feature>
<proteinExistence type="predicted"/>
<dbReference type="EMBL" id="JABFAE010000011">
    <property type="protein sequence ID" value="MBA0840452.1"/>
    <property type="molecule type" value="Genomic_DNA"/>
</dbReference>
<accession>A0A7J9K1U4</accession>
<evidence type="ECO:0000313" key="3">
    <source>
        <dbReference type="Proteomes" id="UP000593575"/>
    </source>
</evidence>
<dbReference type="AlphaFoldDB" id="A0A7J9K1U4"/>
<sequence>MVAMGLKGGPRDMRPVDPMTGRVLNEEKPVAGNQEKSGNDVAVDESNSA</sequence>
<comment type="caution">
    <text evidence="2">The sequence shown here is derived from an EMBL/GenBank/DDBJ whole genome shotgun (WGS) entry which is preliminary data.</text>
</comment>
<evidence type="ECO:0000256" key="1">
    <source>
        <dbReference type="SAM" id="MobiDB-lite"/>
    </source>
</evidence>
<name>A0A7J9K1U4_9ROSI</name>
<dbReference type="Proteomes" id="UP000593575">
    <property type="component" value="Unassembled WGS sequence"/>
</dbReference>
<keyword evidence="3" id="KW-1185">Reference proteome</keyword>